<comment type="caution">
    <text evidence="1">The sequence shown here is derived from an EMBL/GenBank/DDBJ whole genome shotgun (WGS) entry which is preliminary data.</text>
</comment>
<evidence type="ECO:0000313" key="2">
    <source>
        <dbReference type="Proteomes" id="UP001501475"/>
    </source>
</evidence>
<protein>
    <submittedName>
        <fullName evidence="1">Uncharacterized protein</fullName>
    </submittedName>
</protein>
<name>A0ABN2KUS0_9MICO</name>
<evidence type="ECO:0000313" key="1">
    <source>
        <dbReference type="EMBL" id="GAA1766775.1"/>
    </source>
</evidence>
<reference evidence="1 2" key="1">
    <citation type="journal article" date="2019" name="Int. J. Syst. Evol. Microbiol.">
        <title>The Global Catalogue of Microorganisms (GCM) 10K type strain sequencing project: providing services to taxonomists for standard genome sequencing and annotation.</title>
        <authorList>
            <consortium name="The Broad Institute Genomics Platform"/>
            <consortium name="The Broad Institute Genome Sequencing Center for Infectious Disease"/>
            <person name="Wu L."/>
            <person name="Ma J."/>
        </authorList>
    </citation>
    <scope>NUCLEOTIDE SEQUENCE [LARGE SCALE GENOMIC DNA]</scope>
    <source>
        <strain evidence="1 2">JCM 15591</strain>
    </source>
</reference>
<organism evidence="1 2">
    <name type="scientific">Nostocoides vanveenii</name>
    <dbReference type="NCBI Taxonomy" id="330835"/>
    <lineage>
        <taxon>Bacteria</taxon>
        <taxon>Bacillati</taxon>
        <taxon>Actinomycetota</taxon>
        <taxon>Actinomycetes</taxon>
        <taxon>Micrococcales</taxon>
        <taxon>Intrasporangiaceae</taxon>
        <taxon>Nostocoides</taxon>
    </lineage>
</organism>
<proteinExistence type="predicted"/>
<dbReference type="Proteomes" id="UP001501475">
    <property type="component" value="Unassembled WGS sequence"/>
</dbReference>
<keyword evidence="2" id="KW-1185">Reference proteome</keyword>
<accession>A0ABN2KUS0</accession>
<gene>
    <name evidence="1" type="ORF">GCM10009810_26970</name>
</gene>
<sequence>MAGSLSENHGPYAGVSVPMVSLPSVWVATVPFMHAAGIAEADDVVADDDVALEVAALVVAEVDAEPAGP</sequence>
<dbReference type="EMBL" id="BAAAPN010000057">
    <property type="protein sequence ID" value="GAA1766775.1"/>
    <property type="molecule type" value="Genomic_DNA"/>
</dbReference>